<name>A0A974D4V9_XENLA</name>
<evidence type="ECO:0000313" key="3">
    <source>
        <dbReference type="Proteomes" id="UP000694892"/>
    </source>
</evidence>
<accession>A0A974D4V9</accession>
<reference evidence="3" key="1">
    <citation type="journal article" date="2016" name="Nature">
        <title>Genome evolution in the allotetraploid frog Xenopus laevis.</title>
        <authorList>
            <person name="Session A.M."/>
            <person name="Uno Y."/>
            <person name="Kwon T."/>
            <person name="Chapman J.A."/>
            <person name="Toyoda A."/>
            <person name="Takahashi S."/>
            <person name="Fukui A."/>
            <person name="Hikosaka A."/>
            <person name="Suzuki A."/>
            <person name="Kondo M."/>
            <person name="van Heeringen S.J."/>
            <person name="Quigley I."/>
            <person name="Heinz S."/>
            <person name="Ogino H."/>
            <person name="Ochi H."/>
            <person name="Hellsten U."/>
            <person name="Lyons J.B."/>
            <person name="Simakov O."/>
            <person name="Putnam N."/>
            <person name="Stites J."/>
            <person name="Kuroki Y."/>
            <person name="Tanaka T."/>
            <person name="Michiue T."/>
            <person name="Watanabe M."/>
            <person name="Bogdanovic O."/>
            <person name="Lister R."/>
            <person name="Georgiou G."/>
            <person name="Paranjpe S.S."/>
            <person name="van Kruijsbergen I."/>
            <person name="Shu S."/>
            <person name="Carlson J."/>
            <person name="Kinoshita T."/>
            <person name="Ohta Y."/>
            <person name="Mawaribuchi S."/>
            <person name="Jenkins J."/>
            <person name="Grimwood J."/>
            <person name="Schmutz J."/>
            <person name="Mitros T."/>
            <person name="Mozaffari S.V."/>
            <person name="Suzuki Y."/>
            <person name="Haramoto Y."/>
            <person name="Yamamoto T.S."/>
            <person name="Takagi C."/>
            <person name="Heald R."/>
            <person name="Miller K."/>
            <person name="Haudenschild C."/>
            <person name="Kitzman J."/>
            <person name="Nakayama T."/>
            <person name="Izutsu Y."/>
            <person name="Robert J."/>
            <person name="Fortriede J."/>
            <person name="Burns K."/>
            <person name="Lotay V."/>
            <person name="Karimi K."/>
            <person name="Yasuoka Y."/>
            <person name="Dichmann D.S."/>
            <person name="Flajnik M.F."/>
            <person name="Houston D.W."/>
            <person name="Shendure J."/>
            <person name="DuPasquier L."/>
            <person name="Vize P.D."/>
            <person name="Zorn A.M."/>
            <person name="Ito M."/>
            <person name="Marcotte E.M."/>
            <person name="Wallingford J.B."/>
            <person name="Ito Y."/>
            <person name="Asashima M."/>
            <person name="Ueno N."/>
            <person name="Matsuda Y."/>
            <person name="Veenstra G.J."/>
            <person name="Fujiyama A."/>
            <person name="Harland R.M."/>
            <person name="Taira M."/>
            <person name="Rokhsar D.S."/>
        </authorList>
    </citation>
    <scope>NUCLEOTIDE SEQUENCE [LARGE SCALE GENOMIC DNA]</scope>
    <source>
        <strain evidence="3">J</strain>
    </source>
</reference>
<dbReference type="AlphaFoldDB" id="A0A974D4V9"/>
<feature type="region of interest" description="Disordered" evidence="1">
    <location>
        <begin position="1"/>
        <end position="30"/>
    </location>
</feature>
<dbReference type="EMBL" id="CM004472">
    <property type="protein sequence ID" value="OCT85183.1"/>
    <property type="molecule type" value="Genomic_DNA"/>
</dbReference>
<protein>
    <submittedName>
        <fullName evidence="2">Uncharacterized protein</fullName>
    </submittedName>
</protein>
<gene>
    <name evidence="2" type="ORF">XELAEV_18023347mg</name>
</gene>
<proteinExistence type="predicted"/>
<evidence type="ECO:0000313" key="2">
    <source>
        <dbReference type="EMBL" id="OCT85183.1"/>
    </source>
</evidence>
<feature type="region of interest" description="Disordered" evidence="1">
    <location>
        <begin position="49"/>
        <end position="80"/>
    </location>
</feature>
<dbReference type="Proteomes" id="UP000694892">
    <property type="component" value="Chromosome 4L"/>
</dbReference>
<feature type="compositionally biased region" description="Polar residues" evidence="1">
    <location>
        <begin position="1"/>
        <end position="15"/>
    </location>
</feature>
<feature type="compositionally biased region" description="Polar residues" evidence="1">
    <location>
        <begin position="69"/>
        <end position="80"/>
    </location>
</feature>
<evidence type="ECO:0000256" key="1">
    <source>
        <dbReference type="SAM" id="MobiDB-lite"/>
    </source>
</evidence>
<sequence length="80" mass="8717">MTVVNWQTVTESSNRPEVGTVSRQTKSRNRPEVKNWLIHETIAQTLNRAERGTGNDAGNKVLGMDSGTGMLNTGSQVLCS</sequence>
<organism evidence="2 3">
    <name type="scientific">Xenopus laevis</name>
    <name type="common">African clawed frog</name>
    <dbReference type="NCBI Taxonomy" id="8355"/>
    <lineage>
        <taxon>Eukaryota</taxon>
        <taxon>Metazoa</taxon>
        <taxon>Chordata</taxon>
        <taxon>Craniata</taxon>
        <taxon>Vertebrata</taxon>
        <taxon>Euteleostomi</taxon>
        <taxon>Amphibia</taxon>
        <taxon>Batrachia</taxon>
        <taxon>Anura</taxon>
        <taxon>Pipoidea</taxon>
        <taxon>Pipidae</taxon>
        <taxon>Xenopodinae</taxon>
        <taxon>Xenopus</taxon>
        <taxon>Xenopus</taxon>
    </lineage>
</organism>